<dbReference type="Gene3D" id="3.90.79.10">
    <property type="entry name" value="Nucleoside Triphosphate Pyrophosphohydrolase"/>
    <property type="match status" value="1"/>
</dbReference>
<comment type="caution">
    <text evidence="4">The sequence shown here is derived from an EMBL/GenBank/DDBJ whole genome shotgun (WGS) entry which is preliminary data.</text>
</comment>
<reference evidence="4 5" key="1">
    <citation type="submission" date="2016-09" db="EMBL/GenBank/DDBJ databases">
        <title>Aspergillus awamori IFM 58123T.</title>
        <authorList>
            <person name="Kusuya Y."/>
            <person name="Shimizu M."/>
            <person name="Takahashi H."/>
            <person name="Yaguchi T."/>
        </authorList>
    </citation>
    <scope>NUCLEOTIDE SEQUENCE [LARGE SCALE GENOMIC DNA]</scope>
    <source>
        <strain evidence="4 5">IFM 58123</strain>
    </source>
</reference>
<evidence type="ECO:0000313" key="4">
    <source>
        <dbReference type="EMBL" id="GCB25483.1"/>
    </source>
</evidence>
<feature type="region of interest" description="Disordered" evidence="2">
    <location>
        <begin position="560"/>
        <end position="579"/>
    </location>
</feature>
<dbReference type="InterPro" id="IPR050863">
    <property type="entry name" value="CenT-Element_Derived"/>
</dbReference>
<keyword evidence="5" id="KW-1185">Reference proteome</keyword>
<dbReference type="Pfam" id="PF03221">
    <property type="entry name" value="HTH_Tnp_Tc5"/>
    <property type="match status" value="1"/>
</dbReference>
<gene>
    <name evidence="4" type="ORF">AAWM_08368</name>
</gene>
<dbReference type="PANTHER" id="PTHR19303">
    <property type="entry name" value="TRANSPOSON"/>
    <property type="match status" value="1"/>
</dbReference>
<evidence type="ECO:0000259" key="3">
    <source>
        <dbReference type="PROSITE" id="PS51253"/>
    </source>
</evidence>
<dbReference type="InterPro" id="IPR006600">
    <property type="entry name" value="HTH_CenpB_DNA-bd_dom"/>
</dbReference>
<dbReference type="AlphaFoldDB" id="A0A401L1T5"/>
<proteinExistence type="predicted"/>
<dbReference type="Proteomes" id="UP000286921">
    <property type="component" value="Unassembled WGS sequence"/>
</dbReference>
<name>A0A401L1T5_ASPAW</name>
<feature type="domain" description="HTH CENPB-type" evidence="3">
    <location>
        <begin position="57"/>
        <end position="126"/>
    </location>
</feature>
<dbReference type="EMBL" id="BDHI01000021">
    <property type="protein sequence ID" value="GCB25483.1"/>
    <property type="molecule type" value="Genomic_DNA"/>
</dbReference>
<evidence type="ECO:0000256" key="2">
    <source>
        <dbReference type="SAM" id="MobiDB-lite"/>
    </source>
</evidence>
<sequence>MASKQADLTNKLEDGISLAVKAFKNGQFKSIRAAPTAFDIPRSTLTHRISGRKARADIPANCMKLSRLEESTLKKWILDMDERGLPPTHATVRKMAYLLLHEREGEAVSERWITIFIKRHDDIISKYTRKYDYQRAKCEDPEVISQWFSVIRNTIMGVAHTAKVITASRHRARRVRAIQPGNREWVTVIECINASGWPLPPMIIFSGKVHQSQWYQDIDPDWLIGLSNNGWTNNELGLLWLEKVFQKHTAARTQGKYRLLILDGHASHESAEFDLFCKNHQIIPLYMPSHSSDKLQPLDVGCFAPLKEAYGAEENFLDLYKESQKALSSTNIRSGFAASGLVPLNPQRVLDKFTIKNITPPTTAHGPGSIEGEWITKTPYTAAEVQKQMQHIKQLIQRNSESPPNEALRQLAKAAESTMHEVILLRHQMAELRAVNEKQKRKRVAPRSYIATGGVLTGTEGQQRAQEAIQMMYTSCPLEAVKDAFTSLGKPQPHFHFDIHCEDGLASFRLPGSPDLFVFNSQIYSIWVDIVVFSRHRASNDKANNQLFILLQHASKDSNPGYWDSGSGGRAESAERDATLQETLKREVKRNTGLQLSEIVHPLPVER</sequence>
<dbReference type="STRING" id="105351.A0A401L1T5"/>
<dbReference type="GO" id="GO:0005634">
    <property type="term" value="C:nucleus"/>
    <property type="evidence" value="ECO:0007669"/>
    <property type="project" value="TreeGrafter"/>
</dbReference>
<keyword evidence="1" id="KW-0238">DNA-binding</keyword>
<dbReference type="GO" id="GO:0003677">
    <property type="term" value="F:DNA binding"/>
    <property type="evidence" value="ECO:0007669"/>
    <property type="project" value="UniProtKB-KW"/>
</dbReference>
<evidence type="ECO:0000256" key="1">
    <source>
        <dbReference type="ARBA" id="ARBA00023125"/>
    </source>
</evidence>
<dbReference type="SMART" id="SM00674">
    <property type="entry name" value="CENPB"/>
    <property type="match status" value="1"/>
</dbReference>
<organism evidence="4 5">
    <name type="scientific">Aspergillus awamori</name>
    <name type="common">Black koji mold</name>
    <dbReference type="NCBI Taxonomy" id="105351"/>
    <lineage>
        <taxon>Eukaryota</taxon>
        <taxon>Fungi</taxon>
        <taxon>Dikarya</taxon>
        <taxon>Ascomycota</taxon>
        <taxon>Pezizomycotina</taxon>
        <taxon>Eurotiomycetes</taxon>
        <taxon>Eurotiomycetidae</taxon>
        <taxon>Eurotiales</taxon>
        <taxon>Aspergillaceae</taxon>
        <taxon>Aspergillus</taxon>
    </lineage>
</organism>
<dbReference type="InterPro" id="IPR009057">
    <property type="entry name" value="Homeodomain-like_sf"/>
</dbReference>
<dbReference type="PROSITE" id="PS51253">
    <property type="entry name" value="HTH_CENPB"/>
    <property type="match status" value="1"/>
</dbReference>
<dbReference type="SUPFAM" id="SSF46689">
    <property type="entry name" value="Homeodomain-like"/>
    <property type="match status" value="1"/>
</dbReference>
<protein>
    <submittedName>
        <fullName evidence="4">Pogo transposable element with ZNF domain</fullName>
    </submittedName>
</protein>
<dbReference type="PANTHER" id="PTHR19303:SF74">
    <property type="entry name" value="POGO TRANSPOSABLE ELEMENT WITH KRAB DOMAIN"/>
    <property type="match status" value="1"/>
</dbReference>
<dbReference type="InterPro" id="IPR004875">
    <property type="entry name" value="DDE_SF_endonuclease_dom"/>
</dbReference>
<dbReference type="Pfam" id="PF03184">
    <property type="entry name" value="DDE_1"/>
    <property type="match status" value="1"/>
</dbReference>
<evidence type="ECO:0000313" key="5">
    <source>
        <dbReference type="Proteomes" id="UP000286921"/>
    </source>
</evidence>
<accession>A0A401L1T5</accession>